<feature type="domain" description="Core-binding (CB)" evidence="6">
    <location>
        <begin position="64"/>
        <end position="153"/>
    </location>
</feature>
<keyword evidence="2 4" id="KW-0238">DNA-binding</keyword>
<sequence>MKGHVRERGKGRWYAVIETRDGAGKRKRKWVSLPEAKGKRDAQTACGKLITELNGGSYVEPSKTTLAQFFDRWLKHIKPNVSPRTYERYEQIATKSIAPLIGGKILSKLQPIDISEAYGKALETGRRDGKGGLSPRTVHHMHRVLYSALGQAERWKLIARNPAALLEKKDRPKIERKAVATIDAPTTATVFDAARQRRLFIPLVLATLCGLRRGEITALRWRSIDLDNGQLAVVASTEQTDAGSIREKEAKSGRSRTVALPSLAVEELRRWRLQQAEELLKLGIRADDGWHVVTQADGAPLQPRSLTHVMSDFLREWGMTLHKMRHTHASHMLAANVHPKIVQERLGHSSIAITLDIYSHLMPNMQGGAAAAVDDAMRAAIKKRTDDVG</sequence>
<dbReference type="InterPro" id="IPR004107">
    <property type="entry name" value="Integrase_SAM-like_N"/>
</dbReference>
<evidence type="ECO:0000313" key="8">
    <source>
        <dbReference type="Proteomes" id="UP001549291"/>
    </source>
</evidence>
<dbReference type="RefSeq" id="WP_354270182.1">
    <property type="nucleotide sequence ID" value="NZ_JBEPTQ010000002.1"/>
</dbReference>
<organism evidence="7 8">
    <name type="scientific">Bradyrhizobium japonicum</name>
    <dbReference type="NCBI Taxonomy" id="375"/>
    <lineage>
        <taxon>Bacteria</taxon>
        <taxon>Pseudomonadati</taxon>
        <taxon>Pseudomonadota</taxon>
        <taxon>Alphaproteobacteria</taxon>
        <taxon>Hyphomicrobiales</taxon>
        <taxon>Nitrobacteraceae</taxon>
        <taxon>Bradyrhizobium</taxon>
    </lineage>
</organism>
<keyword evidence="8" id="KW-1185">Reference proteome</keyword>
<proteinExistence type="predicted"/>
<gene>
    <name evidence="7" type="ORF">ABIF63_005773</name>
</gene>
<dbReference type="InterPro" id="IPR011010">
    <property type="entry name" value="DNA_brk_join_enz"/>
</dbReference>
<dbReference type="Pfam" id="PF14659">
    <property type="entry name" value="Phage_int_SAM_3"/>
    <property type="match status" value="1"/>
</dbReference>
<dbReference type="InterPro" id="IPR050090">
    <property type="entry name" value="Tyrosine_recombinase_XerCD"/>
</dbReference>
<dbReference type="PANTHER" id="PTHR30349">
    <property type="entry name" value="PHAGE INTEGRASE-RELATED"/>
    <property type="match status" value="1"/>
</dbReference>
<keyword evidence="1" id="KW-0229">DNA integration</keyword>
<dbReference type="EMBL" id="JBEPTQ010000002">
    <property type="protein sequence ID" value="MET4721667.1"/>
    <property type="molecule type" value="Genomic_DNA"/>
</dbReference>
<dbReference type="PROSITE" id="PS51900">
    <property type="entry name" value="CB"/>
    <property type="match status" value="1"/>
</dbReference>
<dbReference type="SUPFAM" id="SSF56349">
    <property type="entry name" value="DNA breaking-rejoining enzymes"/>
    <property type="match status" value="1"/>
</dbReference>
<dbReference type="InterPro" id="IPR013762">
    <property type="entry name" value="Integrase-like_cat_sf"/>
</dbReference>
<dbReference type="PANTHER" id="PTHR30349:SF91">
    <property type="entry name" value="INTA PROTEIN"/>
    <property type="match status" value="1"/>
</dbReference>
<evidence type="ECO:0000256" key="1">
    <source>
        <dbReference type="ARBA" id="ARBA00022908"/>
    </source>
</evidence>
<dbReference type="InterPro" id="IPR002104">
    <property type="entry name" value="Integrase_catalytic"/>
</dbReference>
<evidence type="ECO:0000259" key="6">
    <source>
        <dbReference type="PROSITE" id="PS51900"/>
    </source>
</evidence>
<dbReference type="Gene3D" id="1.10.443.10">
    <property type="entry name" value="Intergrase catalytic core"/>
    <property type="match status" value="1"/>
</dbReference>
<dbReference type="Pfam" id="PF00589">
    <property type="entry name" value="Phage_integrase"/>
    <property type="match status" value="1"/>
</dbReference>
<evidence type="ECO:0000313" key="7">
    <source>
        <dbReference type="EMBL" id="MET4721667.1"/>
    </source>
</evidence>
<dbReference type="CDD" id="cd01189">
    <property type="entry name" value="INT_ICEBs1_C_like"/>
    <property type="match status" value="1"/>
</dbReference>
<dbReference type="Gene3D" id="1.10.150.130">
    <property type="match status" value="1"/>
</dbReference>
<dbReference type="InterPro" id="IPR010998">
    <property type="entry name" value="Integrase_recombinase_N"/>
</dbReference>
<keyword evidence="3" id="KW-0233">DNA recombination</keyword>
<dbReference type="PROSITE" id="PS51898">
    <property type="entry name" value="TYR_RECOMBINASE"/>
    <property type="match status" value="1"/>
</dbReference>
<evidence type="ECO:0000259" key="5">
    <source>
        <dbReference type="PROSITE" id="PS51898"/>
    </source>
</evidence>
<name>A0ABV2RXL7_BRAJP</name>
<dbReference type="InterPro" id="IPR044068">
    <property type="entry name" value="CB"/>
</dbReference>
<dbReference type="Proteomes" id="UP001549291">
    <property type="component" value="Unassembled WGS sequence"/>
</dbReference>
<accession>A0ABV2RXL7</accession>
<evidence type="ECO:0000256" key="2">
    <source>
        <dbReference type="ARBA" id="ARBA00023125"/>
    </source>
</evidence>
<evidence type="ECO:0000256" key="3">
    <source>
        <dbReference type="ARBA" id="ARBA00023172"/>
    </source>
</evidence>
<protein>
    <submittedName>
        <fullName evidence="7">Integrase</fullName>
    </submittedName>
</protein>
<comment type="caution">
    <text evidence="7">The sequence shown here is derived from an EMBL/GenBank/DDBJ whole genome shotgun (WGS) entry which is preliminary data.</text>
</comment>
<feature type="domain" description="Tyr recombinase" evidence="5">
    <location>
        <begin position="167"/>
        <end position="371"/>
    </location>
</feature>
<reference evidence="7 8" key="1">
    <citation type="submission" date="2024-06" db="EMBL/GenBank/DDBJ databases">
        <title>Genomic Encyclopedia of Type Strains, Phase V (KMG-V): Genome sequencing to study the core and pangenomes of soil and plant-associated prokaryotes.</title>
        <authorList>
            <person name="Whitman W."/>
        </authorList>
    </citation>
    <scope>NUCLEOTIDE SEQUENCE [LARGE SCALE GENOMIC DNA]</scope>
    <source>
        <strain evidence="7 8">USDA 160</strain>
    </source>
</reference>
<evidence type="ECO:0000256" key="4">
    <source>
        <dbReference type="PROSITE-ProRule" id="PRU01248"/>
    </source>
</evidence>